<dbReference type="GO" id="GO:0003700">
    <property type="term" value="F:DNA-binding transcription factor activity"/>
    <property type="evidence" value="ECO:0007669"/>
    <property type="project" value="InterPro"/>
</dbReference>
<organism evidence="6 7">
    <name type="scientific">Allofranklinella schreckenbergeri</name>
    <dbReference type="NCBI Taxonomy" id="1076744"/>
    <lineage>
        <taxon>Bacteria</taxon>
        <taxon>Pseudomonadati</taxon>
        <taxon>Pseudomonadota</taxon>
        <taxon>Betaproteobacteria</taxon>
        <taxon>Burkholderiales</taxon>
        <taxon>Comamonadaceae</taxon>
        <taxon>Allofranklinella</taxon>
    </lineage>
</organism>
<reference evidence="6 7" key="1">
    <citation type="submission" date="2018-10" db="EMBL/GenBank/DDBJ databases">
        <title>Comamonadaceae CDC group NO-1 genome sequencing and assembly.</title>
        <authorList>
            <person name="Bernier A.-M."/>
            <person name="Bernard K."/>
        </authorList>
    </citation>
    <scope>NUCLEOTIDE SEQUENCE [LARGE SCALE GENOMIC DNA]</scope>
    <source>
        <strain evidence="6 7">NML161473</strain>
    </source>
</reference>
<accession>A0A3M6QD95</accession>
<protein>
    <submittedName>
        <fullName evidence="6">LysR family transcriptional regulator</fullName>
    </submittedName>
</protein>
<dbReference type="InterPro" id="IPR000847">
    <property type="entry name" value="LysR_HTH_N"/>
</dbReference>
<dbReference type="Gene3D" id="3.40.190.10">
    <property type="entry name" value="Periplasmic binding protein-like II"/>
    <property type="match status" value="2"/>
</dbReference>
<dbReference type="InterPro" id="IPR005119">
    <property type="entry name" value="LysR_subst-bd"/>
</dbReference>
<keyword evidence="2" id="KW-0805">Transcription regulation</keyword>
<dbReference type="EMBL" id="RDQL01000005">
    <property type="protein sequence ID" value="RMX00429.1"/>
    <property type="molecule type" value="Genomic_DNA"/>
</dbReference>
<evidence type="ECO:0000313" key="6">
    <source>
        <dbReference type="EMBL" id="RMX00429.1"/>
    </source>
</evidence>
<dbReference type="InterPro" id="IPR036390">
    <property type="entry name" value="WH_DNA-bd_sf"/>
</dbReference>
<keyword evidence="4" id="KW-0804">Transcription</keyword>
<comment type="similarity">
    <text evidence="1">Belongs to the LysR transcriptional regulatory family.</text>
</comment>
<proteinExistence type="inferred from homology"/>
<evidence type="ECO:0000256" key="1">
    <source>
        <dbReference type="ARBA" id="ARBA00009437"/>
    </source>
</evidence>
<dbReference type="InterPro" id="IPR036388">
    <property type="entry name" value="WH-like_DNA-bd_sf"/>
</dbReference>
<dbReference type="RefSeq" id="WP_122253743.1">
    <property type="nucleotide sequence ID" value="NZ_RDQL01000005.1"/>
</dbReference>
<evidence type="ECO:0000256" key="3">
    <source>
        <dbReference type="ARBA" id="ARBA00023125"/>
    </source>
</evidence>
<evidence type="ECO:0000256" key="2">
    <source>
        <dbReference type="ARBA" id="ARBA00023015"/>
    </source>
</evidence>
<name>A0A3M6QD95_9BURK</name>
<evidence type="ECO:0000313" key="7">
    <source>
        <dbReference type="Proteomes" id="UP000267035"/>
    </source>
</evidence>
<evidence type="ECO:0000256" key="4">
    <source>
        <dbReference type="ARBA" id="ARBA00023163"/>
    </source>
</evidence>
<dbReference type="PROSITE" id="PS50931">
    <property type="entry name" value="HTH_LYSR"/>
    <property type="match status" value="1"/>
</dbReference>
<dbReference type="Pfam" id="PF03466">
    <property type="entry name" value="LysR_substrate"/>
    <property type="match status" value="1"/>
</dbReference>
<evidence type="ECO:0000259" key="5">
    <source>
        <dbReference type="PROSITE" id="PS50931"/>
    </source>
</evidence>
<dbReference type="Pfam" id="PF00126">
    <property type="entry name" value="HTH_1"/>
    <property type="match status" value="1"/>
</dbReference>
<comment type="caution">
    <text evidence="6">The sequence shown here is derived from an EMBL/GenBank/DDBJ whole genome shotgun (WGS) entry which is preliminary data.</text>
</comment>
<dbReference type="InterPro" id="IPR050176">
    <property type="entry name" value="LTTR"/>
</dbReference>
<keyword evidence="3" id="KW-0238">DNA-binding</keyword>
<feature type="domain" description="HTH lysR-type" evidence="5">
    <location>
        <begin position="4"/>
        <end position="61"/>
    </location>
</feature>
<dbReference type="Proteomes" id="UP000267035">
    <property type="component" value="Unassembled WGS sequence"/>
</dbReference>
<dbReference type="PANTHER" id="PTHR30579:SF7">
    <property type="entry name" value="HTH-TYPE TRANSCRIPTIONAL REGULATOR LRHA-RELATED"/>
    <property type="match status" value="1"/>
</dbReference>
<dbReference type="SUPFAM" id="SSF46785">
    <property type="entry name" value="Winged helix' DNA-binding domain"/>
    <property type="match status" value="1"/>
</dbReference>
<dbReference type="GO" id="GO:0003677">
    <property type="term" value="F:DNA binding"/>
    <property type="evidence" value="ECO:0007669"/>
    <property type="project" value="UniProtKB-KW"/>
</dbReference>
<sequence>MSDFDISLLRSFVQVIDSGSFARAGERVHRTQSSISQHIKKLEEHAGRQLLLRNARMTRPTADGERMLAYARRILALHDEARNLFAEDLPELVRIGLPEDYAVQALPHLLAEVARHHPHARLEVRSMLSLELRAAFEAGELDIALYRRVATAPEANAASDDDASPTWPDPLHWVAAHTSQAAHRPERQAVLPLVLFPHGCVYRAYALAQLQAQGRRWREVYTSPNMAGVLAAVQAGLGVTLQSRHVIATGGALRVLDGSSGLPPVPHAHFVLRSTPGPSGGAHQAVLARLRAQLTQTTQALKVQRAMQVLT</sequence>
<dbReference type="Gene3D" id="1.10.10.10">
    <property type="entry name" value="Winged helix-like DNA-binding domain superfamily/Winged helix DNA-binding domain"/>
    <property type="match status" value="1"/>
</dbReference>
<dbReference type="FunFam" id="1.10.10.10:FF:000001">
    <property type="entry name" value="LysR family transcriptional regulator"/>
    <property type="match status" value="1"/>
</dbReference>
<dbReference type="PRINTS" id="PR00039">
    <property type="entry name" value="HTHLYSR"/>
</dbReference>
<dbReference type="SUPFAM" id="SSF53850">
    <property type="entry name" value="Periplasmic binding protein-like II"/>
    <property type="match status" value="1"/>
</dbReference>
<dbReference type="AlphaFoldDB" id="A0A3M6QD95"/>
<keyword evidence="7" id="KW-1185">Reference proteome</keyword>
<gene>
    <name evidence="6" type="ORF">EBQ25_05015</name>
</gene>
<dbReference type="PANTHER" id="PTHR30579">
    <property type="entry name" value="TRANSCRIPTIONAL REGULATOR"/>
    <property type="match status" value="1"/>
</dbReference>